<organism evidence="3 4">
    <name type="scientific">Ramlibacter ginsenosidimutans</name>
    <dbReference type="NCBI Taxonomy" id="502333"/>
    <lineage>
        <taxon>Bacteria</taxon>
        <taxon>Pseudomonadati</taxon>
        <taxon>Pseudomonadota</taxon>
        <taxon>Betaproteobacteria</taxon>
        <taxon>Burkholderiales</taxon>
        <taxon>Comamonadaceae</taxon>
        <taxon>Ramlibacter</taxon>
    </lineage>
</organism>
<dbReference type="EMBL" id="JAEPWM010000007">
    <property type="protein sequence ID" value="MBK6007740.1"/>
    <property type="molecule type" value="Genomic_DNA"/>
</dbReference>
<dbReference type="Gene3D" id="3.10.20.280">
    <property type="entry name" value="RnfH-like"/>
    <property type="match status" value="1"/>
</dbReference>
<evidence type="ECO:0000313" key="4">
    <source>
        <dbReference type="Proteomes" id="UP000630528"/>
    </source>
</evidence>
<dbReference type="InterPro" id="IPR005346">
    <property type="entry name" value="RnfH"/>
</dbReference>
<dbReference type="InterPro" id="IPR016155">
    <property type="entry name" value="Mopterin_synth/thiamin_S_b"/>
</dbReference>
<accession>A0A934TUW3</accession>
<protein>
    <recommendedName>
        <fullName evidence="2">UPF0125 protein JJB11_16695</fullName>
    </recommendedName>
</protein>
<evidence type="ECO:0000313" key="3">
    <source>
        <dbReference type="EMBL" id="MBK6007740.1"/>
    </source>
</evidence>
<proteinExistence type="inferred from homology"/>
<reference evidence="3" key="2">
    <citation type="submission" date="2021-01" db="EMBL/GenBank/DDBJ databases">
        <authorList>
            <person name="Kang M."/>
        </authorList>
    </citation>
    <scope>NUCLEOTIDE SEQUENCE</scope>
    <source>
        <strain evidence="3">KACC 17527</strain>
    </source>
</reference>
<comment type="similarity">
    <text evidence="1 2">Belongs to the UPF0125 (RnfH) family.</text>
</comment>
<keyword evidence="4" id="KW-1185">Reference proteome</keyword>
<evidence type="ECO:0000256" key="1">
    <source>
        <dbReference type="ARBA" id="ARBA00010645"/>
    </source>
</evidence>
<evidence type="ECO:0000256" key="2">
    <source>
        <dbReference type="HAMAP-Rule" id="MF_00460"/>
    </source>
</evidence>
<gene>
    <name evidence="3" type="ORF">JJB11_16695</name>
</gene>
<name>A0A934TUW3_9BURK</name>
<dbReference type="Proteomes" id="UP000630528">
    <property type="component" value="Unassembled WGS sequence"/>
</dbReference>
<dbReference type="PANTHER" id="PTHR37483">
    <property type="entry name" value="UPF0125 PROTEIN RATB"/>
    <property type="match status" value="1"/>
</dbReference>
<dbReference type="InterPro" id="IPR037021">
    <property type="entry name" value="RnfH_sf"/>
</dbReference>
<dbReference type="AlphaFoldDB" id="A0A934TUW3"/>
<dbReference type="HAMAP" id="MF_00460">
    <property type="entry name" value="UPF0125_RnfH"/>
    <property type="match status" value="1"/>
</dbReference>
<comment type="caution">
    <text evidence="3">The sequence shown here is derived from an EMBL/GenBank/DDBJ whole genome shotgun (WGS) entry which is preliminary data.</text>
</comment>
<sequence length="107" mass="11836">MHVSVLYSPAPREVLEWNLDLPEGATVRDAVLASGWRDAVPATAVPDVGVWGRCCGPQHLLRDGDRVEIYRELVADPKVARRERFRKQGARAAGLFATRRPGSKPGY</sequence>
<dbReference type="Pfam" id="PF03658">
    <property type="entry name" value="Ub-RnfH"/>
    <property type="match status" value="1"/>
</dbReference>
<dbReference type="SUPFAM" id="SSF54285">
    <property type="entry name" value="MoaD/ThiS"/>
    <property type="match status" value="1"/>
</dbReference>
<reference evidence="3" key="1">
    <citation type="journal article" date="2012" name="J. Microbiol. Biotechnol.">
        <title>Ramlibacter ginsenosidimutans sp. nov., with ginsenoside-converting activity.</title>
        <authorList>
            <person name="Wang L."/>
            <person name="An D.S."/>
            <person name="Kim S.G."/>
            <person name="Jin F.X."/>
            <person name="Kim S.C."/>
            <person name="Lee S.T."/>
            <person name="Im W.T."/>
        </authorList>
    </citation>
    <scope>NUCLEOTIDE SEQUENCE</scope>
    <source>
        <strain evidence="3">KACC 17527</strain>
    </source>
</reference>
<dbReference type="PANTHER" id="PTHR37483:SF1">
    <property type="entry name" value="UPF0125 PROTEIN RATB"/>
    <property type="match status" value="1"/>
</dbReference>